<reference evidence="2" key="1">
    <citation type="submission" date="2022-11" db="UniProtKB">
        <authorList>
            <consortium name="WormBaseParasite"/>
        </authorList>
    </citation>
    <scope>IDENTIFICATION</scope>
</reference>
<organism evidence="1 2">
    <name type="scientific">Parascaris equorum</name>
    <name type="common">Equine roundworm</name>
    <dbReference type="NCBI Taxonomy" id="6256"/>
    <lineage>
        <taxon>Eukaryota</taxon>
        <taxon>Metazoa</taxon>
        <taxon>Ecdysozoa</taxon>
        <taxon>Nematoda</taxon>
        <taxon>Chromadorea</taxon>
        <taxon>Rhabditida</taxon>
        <taxon>Spirurina</taxon>
        <taxon>Ascaridomorpha</taxon>
        <taxon>Ascaridoidea</taxon>
        <taxon>Ascarididae</taxon>
        <taxon>Parascaris</taxon>
    </lineage>
</organism>
<dbReference type="Proteomes" id="UP000887564">
    <property type="component" value="Unplaced"/>
</dbReference>
<proteinExistence type="predicted"/>
<name>A0A914RB77_PAREQ</name>
<sequence length="43" mass="4710">MLLSLISGPFVVPKGPNKGENICMILRSIVSFFSRSMNRLGKA</sequence>
<protein>
    <submittedName>
        <fullName evidence="2">Uncharacterized protein</fullName>
    </submittedName>
</protein>
<evidence type="ECO:0000313" key="1">
    <source>
        <dbReference type="Proteomes" id="UP000887564"/>
    </source>
</evidence>
<dbReference type="WBParaSite" id="PEQ_0000197001-mRNA-1">
    <property type="protein sequence ID" value="PEQ_0000197001-mRNA-1"/>
    <property type="gene ID" value="PEQ_0000197001"/>
</dbReference>
<evidence type="ECO:0000313" key="2">
    <source>
        <dbReference type="WBParaSite" id="PEQ_0000197001-mRNA-1"/>
    </source>
</evidence>
<accession>A0A914RB77</accession>
<keyword evidence="1" id="KW-1185">Reference proteome</keyword>
<dbReference type="AlphaFoldDB" id="A0A914RB77"/>